<keyword evidence="3 9" id="KW-0217">Developmental protein</keyword>
<keyword evidence="11" id="KW-1185">Reference proteome</keyword>
<evidence type="ECO:0000256" key="2">
    <source>
        <dbReference type="ARBA" id="ARBA00010781"/>
    </source>
</evidence>
<dbReference type="Pfam" id="PF06404">
    <property type="entry name" value="PSK"/>
    <property type="match status" value="1"/>
</dbReference>
<evidence type="ECO:0000256" key="4">
    <source>
        <dbReference type="ARBA" id="ARBA00022525"/>
    </source>
</evidence>
<dbReference type="GO" id="GO:0005576">
    <property type="term" value="C:extracellular region"/>
    <property type="evidence" value="ECO:0007669"/>
    <property type="project" value="UniProtKB-SubCell"/>
</dbReference>
<comment type="function">
    <text evidence="9">Promotes plant cell differentiation, organogenesis and somatic embryogenesis as well as cell proliferation.</text>
</comment>
<dbReference type="GO" id="GO:0008083">
    <property type="term" value="F:growth factor activity"/>
    <property type="evidence" value="ECO:0007669"/>
    <property type="project" value="UniProtKB-UniRule"/>
</dbReference>
<dbReference type="AlphaFoldDB" id="A0A834TU71"/>
<comment type="similarity">
    <text evidence="2 9">Belongs to the phytosulfokine family.</text>
</comment>
<keyword evidence="8 9" id="KW-0339">Growth factor</keyword>
<sequence>MAKLTALFFTALFLSFMLSHASRPHPLLHEHSSSGFDMVFVGSQGGGVDAEDDKCGSVSEEECLMRRTLVAHLDYIYTQHHKP</sequence>
<organism evidence="10 11">
    <name type="scientific">Senna tora</name>
    <dbReference type="NCBI Taxonomy" id="362788"/>
    <lineage>
        <taxon>Eukaryota</taxon>
        <taxon>Viridiplantae</taxon>
        <taxon>Streptophyta</taxon>
        <taxon>Embryophyta</taxon>
        <taxon>Tracheophyta</taxon>
        <taxon>Spermatophyta</taxon>
        <taxon>Magnoliopsida</taxon>
        <taxon>eudicotyledons</taxon>
        <taxon>Gunneridae</taxon>
        <taxon>Pentapetalae</taxon>
        <taxon>rosids</taxon>
        <taxon>fabids</taxon>
        <taxon>Fabales</taxon>
        <taxon>Fabaceae</taxon>
        <taxon>Caesalpinioideae</taxon>
        <taxon>Cassia clade</taxon>
        <taxon>Senna</taxon>
    </lineage>
</organism>
<comment type="PTM">
    <text evidence="9">Sulfation is important for activity and for the binding to a putative membrane receptor.</text>
</comment>
<protein>
    <recommendedName>
        <fullName evidence="9">Phytosulfokine</fullName>
    </recommendedName>
    <component>
        <recommendedName>
            <fullName evidence="9">Phytosulfokine-alpha</fullName>
            <shortName evidence="9">PSK-alpha</shortName>
            <shortName evidence="9">Phytosulfokine-a</shortName>
        </recommendedName>
    </component>
    <component>
        <recommendedName>
            <fullName evidence="9">Phytosulfokine-beta</fullName>
            <shortName evidence="9">PSK-beta</shortName>
            <shortName evidence="9">Phytosulfokine-b</shortName>
        </recommendedName>
    </component>
</protein>
<keyword evidence="6 9" id="KW-0732">Signal</keyword>
<keyword evidence="5 9" id="KW-0765">Sulfation</keyword>
<reference evidence="10" key="1">
    <citation type="submission" date="2020-09" db="EMBL/GenBank/DDBJ databases">
        <title>Genome-Enabled Discovery of Anthraquinone Biosynthesis in Senna tora.</title>
        <authorList>
            <person name="Kang S.-H."/>
            <person name="Pandey R.P."/>
            <person name="Lee C.-M."/>
            <person name="Sim J.-S."/>
            <person name="Jeong J.-T."/>
            <person name="Choi B.-S."/>
            <person name="Jung M."/>
            <person name="Ginzburg D."/>
            <person name="Zhao K."/>
            <person name="Won S.Y."/>
            <person name="Oh T.-J."/>
            <person name="Yu Y."/>
            <person name="Kim N.-H."/>
            <person name="Lee O.R."/>
            <person name="Lee T.-H."/>
            <person name="Bashyal P."/>
            <person name="Kim T.-S."/>
            <person name="Lee W.-H."/>
            <person name="Kawkins C."/>
            <person name="Kim C.-K."/>
            <person name="Kim J.S."/>
            <person name="Ahn B.O."/>
            <person name="Rhee S.Y."/>
            <person name="Sohng J.K."/>
        </authorList>
    </citation>
    <scope>NUCLEOTIDE SEQUENCE</scope>
    <source>
        <tissue evidence="10">Leaf</tissue>
    </source>
</reference>
<evidence type="ECO:0000256" key="5">
    <source>
        <dbReference type="ARBA" id="ARBA00022641"/>
    </source>
</evidence>
<evidence type="ECO:0000256" key="1">
    <source>
        <dbReference type="ARBA" id="ARBA00004613"/>
    </source>
</evidence>
<comment type="PTM">
    <text evidence="9">PSK-alpha is produced by endopeptidase digestion. PSK-beta is produced from PSK-alpha by exopeptidase digestion.</text>
</comment>
<accession>A0A834TU71</accession>
<dbReference type="OrthoDB" id="1858282at2759"/>
<dbReference type="GO" id="GO:0008283">
    <property type="term" value="P:cell population proliferation"/>
    <property type="evidence" value="ECO:0007669"/>
    <property type="project" value="UniProtKB-UniRule"/>
</dbReference>
<dbReference type="GO" id="GO:0030154">
    <property type="term" value="P:cell differentiation"/>
    <property type="evidence" value="ECO:0007669"/>
    <property type="project" value="UniProtKB-UniRule"/>
</dbReference>
<evidence type="ECO:0000256" key="7">
    <source>
        <dbReference type="ARBA" id="ARBA00022782"/>
    </source>
</evidence>
<evidence type="ECO:0000313" key="10">
    <source>
        <dbReference type="EMBL" id="KAF7828598.1"/>
    </source>
</evidence>
<evidence type="ECO:0000256" key="9">
    <source>
        <dbReference type="RuleBase" id="RU368031"/>
    </source>
</evidence>
<comment type="subcellular location">
    <subcellularLocation>
        <location evidence="1 9">Secreted</location>
    </subcellularLocation>
</comment>
<dbReference type="PANTHER" id="PTHR33285">
    <property type="entry name" value="PHYTOSULFOKINES 3"/>
    <property type="match status" value="1"/>
</dbReference>
<dbReference type="Proteomes" id="UP000634136">
    <property type="component" value="Unassembled WGS sequence"/>
</dbReference>
<dbReference type="PANTHER" id="PTHR33285:SF55">
    <property type="entry name" value="PHYTOSULFOKINES 3"/>
    <property type="match status" value="1"/>
</dbReference>
<evidence type="ECO:0000256" key="6">
    <source>
        <dbReference type="ARBA" id="ARBA00022729"/>
    </source>
</evidence>
<name>A0A834TU71_9FABA</name>
<dbReference type="InterPro" id="IPR009438">
    <property type="entry name" value="Phytosulfokine"/>
</dbReference>
<keyword evidence="7 9" id="KW-0221">Differentiation</keyword>
<evidence type="ECO:0000256" key="8">
    <source>
        <dbReference type="ARBA" id="ARBA00023030"/>
    </source>
</evidence>
<feature type="signal peptide" evidence="9">
    <location>
        <begin position="1"/>
        <end position="21"/>
    </location>
</feature>
<proteinExistence type="inferred from homology"/>
<keyword evidence="4 9" id="KW-0964">Secreted</keyword>
<gene>
    <name evidence="10" type="ORF">G2W53_019762</name>
</gene>
<comment type="caution">
    <text evidence="10">The sequence shown here is derived from an EMBL/GenBank/DDBJ whole genome shotgun (WGS) entry which is preliminary data.</text>
</comment>
<feature type="chain" id="PRO_5033095016" description="Phytosulfokine" evidence="9">
    <location>
        <begin position="22"/>
        <end position="83"/>
    </location>
</feature>
<dbReference type="EMBL" id="JAAIUW010000006">
    <property type="protein sequence ID" value="KAF7828598.1"/>
    <property type="molecule type" value="Genomic_DNA"/>
</dbReference>
<evidence type="ECO:0000256" key="3">
    <source>
        <dbReference type="ARBA" id="ARBA00022473"/>
    </source>
</evidence>
<evidence type="ECO:0000313" key="11">
    <source>
        <dbReference type="Proteomes" id="UP000634136"/>
    </source>
</evidence>